<dbReference type="InterPro" id="IPR040976">
    <property type="entry name" value="Pkinase_fungal"/>
</dbReference>
<gene>
    <name evidence="2" type="ORF">K505DRAFT_188219</name>
</gene>
<dbReference type="PANTHER" id="PTHR38248">
    <property type="entry name" value="FUNK1 6"/>
    <property type="match status" value="1"/>
</dbReference>
<reference evidence="2" key="1">
    <citation type="journal article" date="2020" name="Stud. Mycol.">
        <title>101 Dothideomycetes genomes: a test case for predicting lifestyles and emergence of pathogens.</title>
        <authorList>
            <person name="Haridas S."/>
            <person name="Albert R."/>
            <person name="Binder M."/>
            <person name="Bloem J."/>
            <person name="Labutti K."/>
            <person name="Salamov A."/>
            <person name="Andreopoulos B."/>
            <person name="Baker S."/>
            <person name="Barry K."/>
            <person name="Bills G."/>
            <person name="Bluhm B."/>
            <person name="Cannon C."/>
            <person name="Castanera R."/>
            <person name="Culley D."/>
            <person name="Daum C."/>
            <person name="Ezra D."/>
            <person name="Gonzalez J."/>
            <person name="Henrissat B."/>
            <person name="Kuo A."/>
            <person name="Liang C."/>
            <person name="Lipzen A."/>
            <person name="Lutzoni F."/>
            <person name="Magnuson J."/>
            <person name="Mondo S."/>
            <person name="Nolan M."/>
            <person name="Ohm R."/>
            <person name="Pangilinan J."/>
            <person name="Park H.-J."/>
            <person name="Ramirez L."/>
            <person name="Alfaro M."/>
            <person name="Sun H."/>
            <person name="Tritt A."/>
            <person name="Yoshinaga Y."/>
            <person name="Zwiers L.-H."/>
            <person name="Turgeon B."/>
            <person name="Goodwin S."/>
            <person name="Spatafora J."/>
            <person name="Crous P."/>
            <person name="Grigoriev I."/>
        </authorList>
    </citation>
    <scope>NUCLEOTIDE SEQUENCE</scope>
    <source>
        <strain evidence="2">CBS 109.77</strain>
    </source>
</reference>
<accession>A0A6A6WPT7</accession>
<organism evidence="2 3">
    <name type="scientific">Melanomma pulvis-pyrius CBS 109.77</name>
    <dbReference type="NCBI Taxonomy" id="1314802"/>
    <lineage>
        <taxon>Eukaryota</taxon>
        <taxon>Fungi</taxon>
        <taxon>Dikarya</taxon>
        <taxon>Ascomycota</taxon>
        <taxon>Pezizomycotina</taxon>
        <taxon>Dothideomycetes</taxon>
        <taxon>Pleosporomycetidae</taxon>
        <taxon>Pleosporales</taxon>
        <taxon>Melanommataceae</taxon>
        <taxon>Melanomma</taxon>
    </lineage>
</organism>
<proteinExistence type="predicted"/>
<evidence type="ECO:0000313" key="2">
    <source>
        <dbReference type="EMBL" id="KAF2785934.1"/>
    </source>
</evidence>
<feature type="non-terminal residue" evidence="2">
    <location>
        <position position="1"/>
    </location>
</feature>
<evidence type="ECO:0000313" key="3">
    <source>
        <dbReference type="Proteomes" id="UP000799757"/>
    </source>
</evidence>
<feature type="domain" description="Fungal-type protein kinase" evidence="1">
    <location>
        <begin position="144"/>
        <end position="203"/>
    </location>
</feature>
<feature type="non-terminal residue" evidence="2">
    <location>
        <position position="205"/>
    </location>
</feature>
<dbReference type="Pfam" id="PF17667">
    <property type="entry name" value="Pkinase_fungal"/>
    <property type="match status" value="1"/>
</dbReference>
<dbReference type="PANTHER" id="PTHR38248:SF2">
    <property type="entry name" value="FUNK1 11"/>
    <property type="match status" value="1"/>
</dbReference>
<dbReference type="OrthoDB" id="4187629at2759"/>
<sequence>FDPLTTAVADHTSDLDIWKAVLQLIDNQTRITPPSSKSIPPSYGGTPFQPLRKELAKSTFVDVGGFHDKYFKDKGWCSKTSEIYHNLCEGNGGDPLKGFTGMHSEDKIWAWLDDFQNKCLTDSLGKYFRTTKKGQTTTEAERQLDLFIKPRDTPKKEKHDMRDVRVVGELTSSKKQSRWLPKYIQLAIYIRDVFADQPTRRFVGI</sequence>
<evidence type="ECO:0000259" key="1">
    <source>
        <dbReference type="Pfam" id="PF17667"/>
    </source>
</evidence>
<name>A0A6A6WPT7_9PLEO</name>
<keyword evidence="3" id="KW-1185">Reference proteome</keyword>
<dbReference type="Proteomes" id="UP000799757">
    <property type="component" value="Unassembled WGS sequence"/>
</dbReference>
<protein>
    <recommendedName>
        <fullName evidence="1">Fungal-type protein kinase domain-containing protein</fullName>
    </recommendedName>
</protein>
<dbReference type="EMBL" id="MU002600">
    <property type="protein sequence ID" value="KAF2785934.1"/>
    <property type="molecule type" value="Genomic_DNA"/>
</dbReference>
<dbReference type="AlphaFoldDB" id="A0A6A6WPT7"/>